<dbReference type="OrthoDB" id="26525at2759"/>
<dbReference type="AlphaFoldDB" id="A0A1W0E4N3"/>
<dbReference type="InterPro" id="IPR011992">
    <property type="entry name" value="EF-hand-dom_pair"/>
</dbReference>
<dbReference type="EMBL" id="MNPJ01000021">
    <property type="protein sequence ID" value="OQS54188.1"/>
    <property type="molecule type" value="Genomic_DNA"/>
</dbReference>
<organism evidence="2 3">
    <name type="scientific">Ecytonucleospora hepatopenaei</name>
    <dbReference type="NCBI Taxonomy" id="646526"/>
    <lineage>
        <taxon>Eukaryota</taxon>
        <taxon>Fungi</taxon>
        <taxon>Fungi incertae sedis</taxon>
        <taxon>Microsporidia</taxon>
        <taxon>Enterocytozoonidae</taxon>
        <taxon>Ecytonucleospora</taxon>
    </lineage>
</organism>
<dbReference type="InterPro" id="IPR002048">
    <property type="entry name" value="EF_hand_dom"/>
</dbReference>
<protein>
    <submittedName>
        <fullName evidence="2">MYL2</fullName>
    </submittedName>
</protein>
<evidence type="ECO:0000313" key="2">
    <source>
        <dbReference type="EMBL" id="OQS54188.1"/>
    </source>
</evidence>
<dbReference type="Proteomes" id="UP000192758">
    <property type="component" value="Unassembled WGS sequence"/>
</dbReference>
<evidence type="ECO:0000313" key="3">
    <source>
        <dbReference type="Proteomes" id="UP000192758"/>
    </source>
</evidence>
<comment type="caution">
    <text evidence="2">The sequence shown here is derived from an EMBL/GenBank/DDBJ whole genome shotgun (WGS) entry which is preliminary data.</text>
</comment>
<dbReference type="SUPFAM" id="SSF47473">
    <property type="entry name" value="EF-hand"/>
    <property type="match status" value="1"/>
</dbReference>
<feature type="domain" description="EF-hand" evidence="1">
    <location>
        <begin position="70"/>
        <end position="105"/>
    </location>
</feature>
<dbReference type="VEuPathDB" id="MicrosporidiaDB:EHP00_831"/>
<accession>A0A1W0E4N3</accession>
<evidence type="ECO:0000259" key="1">
    <source>
        <dbReference type="PROSITE" id="PS50222"/>
    </source>
</evidence>
<reference evidence="2 3" key="1">
    <citation type="journal article" date="2017" name="Environ. Microbiol.">
        <title>Decay of the glycolytic pathway and adaptation to intranuclear parasitism within Enterocytozoonidae microsporidia.</title>
        <authorList>
            <person name="Wiredu Boakye D."/>
            <person name="Jaroenlak P."/>
            <person name="Prachumwat A."/>
            <person name="Williams T.A."/>
            <person name="Bateman K.S."/>
            <person name="Itsathitphaisarn O."/>
            <person name="Sritunyalucksana K."/>
            <person name="Paszkiewicz K.H."/>
            <person name="Moore K.A."/>
            <person name="Stentiford G.D."/>
            <person name="Williams B.A."/>
        </authorList>
    </citation>
    <scope>NUCLEOTIDE SEQUENCE [LARGE SCALE GENOMIC DNA]</scope>
    <source>
        <strain evidence="2 3">TH1</strain>
    </source>
</reference>
<gene>
    <name evidence="2" type="primary">MYL2</name>
    <name evidence="2" type="ORF">EHP00_831</name>
</gene>
<dbReference type="PROSITE" id="PS50222">
    <property type="entry name" value="EF_HAND_2"/>
    <property type="match status" value="1"/>
</dbReference>
<name>A0A1W0E4N3_9MICR</name>
<dbReference type="STRING" id="646526.A0A1W0E4N3"/>
<dbReference type="Gene3D" id="1.10.238.10">
    <property type="entry name" value="EF-hand"/>
    <property type="match status" value="1"/>
</dbReference>
<keyword evidence="3" id="KW-1185">Reference proteome</keyword>
<dbReference type="GO" id="GO:0005509">
    <property type="term" value="F:calcium ion binding"/>
    <property type="evidence" value="ECO:0007669"/>
    <property type="project" value="InterPro"/>
</dbReference>
<sequence>MKGLNSHARIFKMYANESQLVDSSDIKVMLRCLGYVLSEKQDIPEKLFTLEEFSKFIEEIENKEYNKLIESKESILNVFKQLDTEDRGYVNAIELKKLLLENCKEMNEDEIVDFFTLFPPNSKGELCYKVLIEKLYAQQ</sequence>
<proteinExistence type="predicted"/>